<reference evidence="1" key="1">
    <citation type="submission" date="2021-06" db="EMBL/GenBank/DDBJ databases">
        <authorList>
            <person name="Kallberg Y."/>
            <person name="Tangrot J."/>
            <person name="Rosling A."/>
        </authorList>
    </citation>
    <scope>NUCLEOTIDE SEQUENCE</scope>
    <source>
        <strain evidence="1">87-6 pot B 2015</strain>
    </source>
</reference>
<accession>A0A9N9CNL8</accession>
<keyword evidence="2" id="KW-1185">Reference proteome</keyword>
<protein>
    <submittedName>
        <fullName evidence="1">4906_t:CDS:1</fullName>
    </submittedName>
</protein>
<dbReference type="AlphaFoldDB" id="A0A9N9CNL8"/>
<sequence>MHWAILQKFNLKENRAVVQKLLDTKHKILIEDIKGQANSYRNAYFAEKIVEEIQVIEKAATEKIKQQIGE</sequence>
<evidence type="ECO:0000313" key="1">
    <source>
        <dbReference type="EMBL" id="CAG8607586.1"/>
    </source>
</evidence>
<dbReference type="EMBL" id="CAJVPP010002669">
    <property type="protein sequence ID" value="CAG8607586.1"/>
    <property type="molecule type" value="Genomic_DNA"/>
</dbReference>
<proteinExistence type="predicted"/>
<dbReference type="Proteomes" id="UP000789375">
    <property type="component" value="Unassembled WGS sequence"/>
</dbReference>
<gene>
    <name evidence="1" type="ORF">FMOSSE_LOCUS9285</name>
</gene>
<evidence type="ECO:0000313" key="2">
    <source>
        <dbReference type="Proteomes" id="UP000789375"/>
    </source>
</evidence>
<comment type="caution">
    <text evidence="1">The sequence shown here is derived from an EMBL/GenBank/DDBJ whole genome shotgun (WGS) entry which is preliminary data.</text>
</comment>
<organism evidence="1 2">
    <name type="scientific">Funneliformis mosseae</name>
    <name type="common">Endomycorrhizal fungus</name>
    <name type="synonym">Glomus mosseae</name>
    <dbReference type="NCBI Taxonomy" id="27381"/>
    <lineage>
        <taxon>Eukaryota</taxon>
        <taxon>Fungi</taxon>
        <taxon>Fungi incertae sedis</taxon>
        <taxon>Mucoromycota</taxon>
        <taxon>Glomeromycotina</taxon>
        <taxon>Glomeromycetes</taxon>
        <taxon>Glomerales</taxon>
        <taxon>Glomeraceae</taxon>
        <taxon>Funneliformis</taxon>
    </lineage>
</organism>
<name>A0A9N9CNL8_FUNMO</name>